<name>A0A4Q7P3C8_9FLAO</name>
<gene>
    <name evidence="1" type="ORF">EV197_2459</name>
</gene>
<sequence>MILETTYSSKENKELINDLVGKPFSFLQNIRMGGIGSKRMIIDKVSPSMRQVLNTVSDLNYGNIELRPKGILLSITKGLRNFTWVVPYYQFYMYHTPAVSIHAQGKFVLFKNNRTHRENEAFFKKLQRLKAEYDQQYPHVDSIDISTI</sequence>
<reference evidence="1 2" key="1">
    <citation type="submission" date="2019-02" db="EMBL/GenBank/DDBJ databases">
        <title>Genomic Encyclopedia of Type Strains, Phase IV (KMG-IV): sequencing the most valuable type-strain genomes for metagenomic binning, comparative biology and taxonomic classification.</title>
        <authorList>
            <person name="Goeker M."/>
        </authorList>
    </citation>
    <scope>NUCLEOTIDE SEQUENCE [LARGE SCALE GENOMIC DNA]</scope>
    <source>
        <strain evidence="1 2">DSM 17196</strain>
    </source>
</reference>
<evidence type="ECO:0000313" key="2">
    <source>
        <dbReference type="Proteomes" id="UP000292262"/>
    </source>
</evidence>
<protein>
    <submittedName>
        <fullName evidence="1">Uncharacterized protein</fullName>
    </submittedName>
</protein>
<dbReference type="Proteomes" id="UP000292262">
    <property type="component" value="Unassembled WGS sequence"/>
</dbReference>
<comment type="caution">
    <text evidence="1">The sequence shown here is derived from an EMBL/GenBank/DDBJ whole genome shotgun (WGS) entry which is preliminary data.</text>
</comment>
<organism evidence="1 2">
    <name type="scientific">Aquimarina brevivitae</name>
    <dbReference type="NCBI Taxonomy" id="323412"/>
    <lineage>
        <taxon>Bacteria</taxon>
        <taxon>Pseudomonadati</taxon>
        <taxon>Bacteroidota</taxon>
        <taxon>Flavobacteriia</taxon>
        <taxon>Flavobacteriales</taxon>
        <taxon>Flavobacteriaceae</taxon>
        <taxon>Aquimarina</taxon>
    </lineage>
</organism>
<dbReference type="AlphaFoldDB" id="A0A4Q7P3C8"/>
<dbReference type="RefSeq" id="WP_130286983.1">
    <property type="nucleotide sequence ID" value="NZ_SGXE01000002.1"/>
</dbReference>
<dbReference type="OrthoDB" id="1436588at2"/>
<evidence type="ECO:0000313" key="1">
    <source>
        <dbReference type="EMBL" id="RZS93878.1"/>
    </source>
</evidence>
<accession>A0A4Q7P3C8</accession>
<proteinExistence type="predicted"/>
<dbReference type="EMBL" id="SGXE01000002">
    <property type="protein sequence ID" value="RZS93878.1"/>
    <property type="molecule type" value="Genomic_DNA"/>
</dbReference>
<keyword evidence="2" id="KW-1185">Reference proteome</keyword>